<dbReference type="Gramene" id="Tc05v2_t004990.2">
    <property type="protein sequence ID" value="Tc05v2_p004990.2"/>
    <property type="gene ID" value="Tc05v2_g004990"/>
</dbReference>
<feature type="transmembrane region" description="Helical" evidence="9">
    <location>
        <begin position="62"/>
        <end position="79"/>
    </location>
</feature>
<dbReference type="GeneID" id="18597925"/>
<dbReference type="Proteomes" id="UP000694886">
    <property type="component" value="Chromosome 5"/>
</dbReference>
<organism evidence="10 11">
    <name type="scientific">Theobroma cacao</name>
    <name type="common">Cacao</name>
    <name type="synonym">Cocoa</name>
    <dbReference type="NCBI Taxonomy" id="3641"/>
    <lineage>
        <taxon>Eukaryota</taxon>
        <taxon>Viridiplantae</taxon>
        <taxon>Streptophyta</taxon>
        <taxon>Embryophyta</taxon>
        <taxon>Tracheophyta</taxon>
        <taxon>Spermatophyta</taxon>
        <taxon>Magnoliopsida</taxon>
        <taxon>eudicotyledons</taxon>
        <taxon>Gunneridae</taxon>
        <taxon>Pentapetalae</taxon>
        <taxon>rosids</taxon>
        <taxon>malvids</taxon>
        <taxon>Malvales</taxon>
        <taxon>Malvaceae</taxon>
        <taxon>Byttnerioideae</taxon>
        <taxon>Theobroma</taxon>
    </lineage>
</organism>
<evidence type="ECO:0000256" key="4">
    <source>
        <dbReference type="ARBA" id="ARBA00022821"/>
    </source>
</evidence>
<keyword evidence="5 8" id="KW-1133">Transmembrane helix</keyword>
<evidence type="ECO:0000256" key="6">
    <source>
        <dbReference type="ARBA" id="ARBA00023136"/>
    </source>
</evidence>
<comment type="function">
    <text evidence="8">May be involved in modulation of pathogen defense and leaf cell death.</text>
</comment>
<evidence type="ECO:0000256" key="7">
    <source>
        <dbReference type="ARBA" id="ARBA00023265"/>
    </source>
</evidence>
<keyword evidence="8" id="KW-0112">Calmodulin-binding</keyword>
<keyword evidence="7 8" id="KW-0568">Pathogenesis-related protein</keyword>
<comment type="similarity">
    <text evidence="2 8">Belongs to the MLO family.</text>
</comment>
<keyword evidence="4 8" id="KW-0611">Plant defense</keyword>
<accession>A0AB32WDS7</accession>
<dbReference type="Pfam" id="PF03094">
    <property type="entry name" value="Mlo"/>
    <property type="match status" value="1"/>
</dbReference>
<dbReference type="PANTHER" id="PTHR31942">
    <property type="entry name" value="MLO-LIKE PROTEIN 1"/>
    <property type="match status" value="1"/>
</dbReference>
<sequence>MAAKEGSRSLEQTPTWAVAAVCFVLILISIIIEHVIHLIGMWLKKRHKRALCEALEKIKSELVLFGFMSLLLTVGQGVVSDICISKALGATWHPCSKKQESESDKNEDKSSDSDEKHLRRLLTFQDSGGGGRRVLAAAGYDKCAAKGQVPFVSTDGIDQLHIFIFLLAISHVLYCVITLALGRAKMRKWKTWEMETRTVDYQFSHDPERFRFTRDTTFGRRHLSFWSRAPVLLWVVCFFRQFFRSVPKVDYLTLRYGFIIAHLAPQSETKFDFQKYIKRSLEEDFKVVVGINPIIWFFAVLFLLFNTHGTYSYLWLPFLPLIIILLVGTKLQVVITNMGLRIQARGEVVKGTPVVQPGNDHFWFNRPHLLLYLIHFVLFQNAFQLAFLVWTLYEFSLKSCFHEKRGDIIIRTSMG</sequence>
<comment type="domain">
    <text evidence="8">The C-terminus contains a calmodulin-binding domain, which binds calmodulin in a calcium-dependent fashion.</text>
</comment>
<gene>
    <name evidence="11" type="primary">LOC18597925</name>
    <name evidence="8" type="synonym">MLO</name>
</gene>
<feature type="transmembrane region" description="Helical" evidence="9">
    <location>
        <begin position="369"/>
        <end position="393"/>
    </location>
</feature>
<dbReference type="RefSeq" id="XP_017976851.1">
    <property type="nucleotide sequence ID" value="XM_018121362.1"/>
</dbReference>
<dbReference type="InterPro" id="IPR004326">
    <property type="entry name" value="Mlo"/>
</dbReference>
<dbReference type="GO" id="GO:0006952">
    <property type="term" value="P:defense response"/>
    <property type="evidence" value="ECO:0007669"/>
    <property type="project" value="UniProtKB-KW"/>
</dbReference>
<evidence type="ECO:0000256" key="3">
    <source>
        <dbReference type="ARBA" id="ARBA00022692"/>
    </source>
</evidence>
<evidence type="ECO:0000256" key="2">
    <source>
        <dbReference type="ARBA" id="ARBA00006574"/>
    </source>
</evidence>
<reference evidence="11" key="2">
    <citation type="submission" date="2025-08" db="UniProtKB">
        <authorList>
            <consortium name="RefSeq"/>
        </authorList>
    </citation>
    <scope>IDENTIFICATION</scope>
</reference>
<feature type="transmembrane region" description="Helical" evidence="9">
    <location>
        <begin position="285"/>
        <end position="305"/>
    </location>
</feature>
<dbReference type="AlphaFoldDB" id="A0AB32WDS7"/>
<evidence type="ECO:0000256" key="8">
    <source>
        <dbReference type="RuleBase" id="RU280816"/>
    </source>
</evidence>
<keyword evidence="3 8" id="KW-0812">Transmembrane</keyword>
<keyword evidence="6 8" id="KW-0472">Membrane</keyword>
<evidence type="ECO:0000256" key="5">
    <source>
        <dbReference type="ARBA" id="ARBA00022989"/>
    </source>
</evidence>
<proteinExistence type="inferred from homology"/>
<name>A0AB32WDS7_THECC</name>
<dbReference type="GO" id="GO:0016020">
    <property type="term" value="C:membrane"/>
    <property type="evidence" value="ECO:0007669"/>
    <property type="project" value="UniProtKB-SubCell"/>
</dbReference>
<reference evidence="10" key="1">
    <citation type="journal article" date="1997" name="Nucleic Acids Res.">
        <title>tRNAscan-SE: a program for improved detection of transfer RNA genes in genomic sequence.</title>
        <authorList>
            <person name="Lowe T.M."/>
            <person name="Eddy S.R."/>
        </authorList>
    </citation>
    <scope>NUCLEOTIDE SEQUENCE [LARGE SCALE GENOMIC DNA]</scope>
    <source>
        <strain evidence="10">r\B97-61/B2</strain>
    </source>
</reference>
<protein>
    <recommendedName>
        <fullName evidence="8">MLO-like protein</fullName>
    </recommendedName>
</protein>
<feature type="transmembrane region" description="Helical" evidence="9">
    <location>
        <begin position="16"/>
        <end position="41"/>
    </location>
</feature>
<evidence type="ECO:0000313" key="10">
    <source>
        <dbReference type="Proteomes" id="UP000694886"/>
    </source>
</evidence>
<dbReference type="GO" id="GO:0005516">
    <property type="term" value="F:calmodulin binding"/>
    <property type="evidence" value="ECO:0007669"/>
    <property type="project" value="UniProtKB-KW"/>
</dbReference>
<dbReference type="PANTHER" id="PTHR31942:SF34">
    <property type="entry name" value="MLO-LIKE PROTEIN"/>
    <property type="match status" value="1"/>
</dbReference>
<comment type="subcellular location">
    <subcellularLocation>
        <location evidence="1 8">Membrane</location>
        <topology evidence="1 8">Multi-pass membrane protein</topology>
    </subcellularLocation>
</comment>
<evidence type="ECO:0000313" key="11">
    <source>
        <dbReference type="RefSeq" id="XP_017976851.1"/>
    </source>
</evidence>
<feature type="transmembrane region" description="Helical" evidence="9">
    <location>
        <begin position="311"/>
        <end position="335"/>
    </location>
</feature>
<evidence type="ECO:0000256" key="1">
    <source>
        <dbReference type="ARBA" id="ARBA00004141"/>
    </source>
</evidence>
<evidence type="ECO:0000256" key="9">
    <source>
        <dbReference type="SAM" id="Phobius"/>
    </source>
</evidence>
<feature type="transmembrane region" description="Helical" evidence="9">
    <location>
        <begin position="160"/>
        <end position="181"/>
    </location>
</feature>